<dbReference type="AlphaFoldDB" id="A0A641APC1"/>
<evidence type="ECO:0000259" key="1">
    <source>
        <dbReference type="Pfam" id="PF12804"/>
    </source>
</evidence>
<dbReference type="InterPro" id="IPR029044">
    <property type="entry name" value="Nucleotide-diphossugar_trans"/>
</dbReference>
<proteinExistence type="predicted"/>
<evidence type="ECO:0000313" key="2">
    <source>
        <dbReference type="EMBL" id="KAA1379944.1"/>
    </source>
</evidence>
<dbReference type="GO" id="GO:0016779">
    <property type="term" value="F:nucleotidyltransferase activity"/>
    <property type="evidence" value="ECO:0007669"/>
    <property type="project" value="UniProtKB-ARBA"/>
</dbReference>
<dbReference type="PANTHER" id="PTHR43777:SF1">
    <property type="entry name" value="MOLYBDENUM COFACTOR CYTIDYLYLTRANSFERASE"/>
    <property type="match status" value="1"/>
</dbReference>
<organism evidence="2 3">
    <name type="scientific">Aeromicrobium fastidiosum</name>
    <dbReference type="NCBI Taxonomy" id="52699"/>
    <lineage>
        <taxon>Bacteria</taxon>
        <taxon>Bacillati</taxon>
        <taxon>Actinomycetota</taxon>
        <taxon>Actinomycetes</taxon>
        <taxon>Propionibacteriales</taxon>
        <taxon>Nocardioidaceae</taxon>
        <taxon>Aeromicrobium</taxon>
    </lineage>
</organism>
<keyword evidence="3" id="KW-1185">Reference proteome</keyword>
<dbReference type="Gene3D" id="3.90.550.10">
    <property type="entry name" value="Spore Coat Polysaccharide Biosynthesis Protein SpsA, Chain A"/>
    <property type="match status" value="1"/>
</dbReference>
<sequence>MTVAGLLLAGGAGRRMGGPKALVRGADGLTWAERSVTALAQGGCDPVHVAVGASAPEVERTLSHRPVRIVPVPDWSTGMSRSLRAGLLSLPDHSTAVIIMLVDLPDVGADVVRRLAQHAAPECLARAAYEGLPGHPVLIGRSHWGAVVAGLEGDTGAGTYLAQNEALLVECRDLATGRDVDSISEPPG</sequence>
<comment type="caution">
    <text evidence="2">The sequence shown here is derived from an EMBL/GenBank/DDBJ whole genome shotgun (WGS) entry which is preliminary data.</text>
</comment>
<dbReference type="RefSeq" id="WP_129179945.1">
    <property type="nucleotide sequence ID" value="NZ_JAGIOG010000001.1"/>
</dbReference>
<evidence type="ECO:0000313" key="3">
    <source>
        <dbReference type="Proteomes" id="UP001515100"/>
    </source>
</evidence>
<dbReference type="PANTHER" id="PTHR43777">
    <property type="entry name" value="MOLYBDENUM COFACTOR CYTIDYLYLTRANSFERASE"/>
    <property type="match status" value="1"/>
</dbReference>
<dbReference type="EMBL" id="SDPP02000001">
    <property type="protein sequence ID" value="KAA1379944.1"/>
    <property type="molecule type" value="Genomic_DNA"/>
</dbReference>
<reference evidence="2" key="1">
    <citation type="submission" date="2019-09" db="EMBL/GenBank/DDBJ databases">
        <authorList>
            <person name="Li J."/>
        </authorList>
    </citation>
    <scope>NUCLEOTIDE SEQUENCE [LARGE SCALE GENOMIC DNA]</scope>
    <source>
        <strain evidence="2">NRBC 14897</strain>
    </source>
</reference>
<name>A0A641APC1_9ACTN</name>
<dbReference type="OrthoDB" id="4427994at2"/>
<dbReference type="CDD" id="cd04182">
    <property type="entry name" value="GT_2_like_f"/>
    <property type="match status" value="1"/>
</dbReference>
<dbReference type="Pfam" id="PF12804">
    <property type="entry name" value="NTP_transf_3"/>
    <property type="match status" value="1"/>
</dbReference>
<protein>
    <submittedName>
        <fullName evidence="2">Nucleotidyltransferase family protein</fullName>
    </submittedName>
</protein>
<gene>
    <name evidence="2" type="ORF">ESP62_001655</name>
</gene>
<dbReference type="Proteomes" id="UP001515100">
    <property type="component" value="Unassembled WGS sequence"/>
</dbReference>
<dbReference type="InterPro" id="IPR025877">
    <property type="entry name" value="MobA-like_NTP_Trfase"/>
</dbReference>
<accession>A0A641APC1</accession>
<dbReference type="SUPFAM" id="SSF53448">
    <property type="entry name" value="Nucleotide-diphospho-sugar transferases"/>
    <property type="match status" value="1"/>
</dbReference>
<feature type="domain" description="MobA-like NTP transferase" evidence="1">
    <location>
        <begin position="5"/>
        <end position="164"/>
    </location>
</feature>